<protein>
    <submittedName>
        <fullName evidence="1">Uncharacterized protein</fullName>
    </submittedName>
</protein>
<name>A0ACB9L336_9MYRT</name>
<gene>
    <name evidence="1" type="ORF">MLD38_039749</name>
</gene>
<keyword evidence="2" id="KW-1185">Reference proteome</keyword>
<evidence type="ECO:0000313" key="1">
    <source>
        <dbReference type="EMBL" id="KAI4304204.1"/>
    </source>
</evidence>
<comment type="caution">
    <text evidence="1">The sequence shown here is derived from an EMBL/GenBank/DDBJ whole genome shotgun (WGS) entry which is preliminary data.</text>
</comment>
<accession>A0ACB9L336</accession>
<dbReference type="Proteomes" id="UP001057402">
    <property type="component" value="Chromosome 12"/>
</dbReference>
<sequence length="486" mass="52667">MGPRRFSRSKSGFSGTLRLFLIAAVLVLIASPVRAQDTVDGSDESESIVKDLGRKSKIILNKLGKDAASDVLVLDSGLGVSDAFFASLSMIMVTEIGDETFIIAALMAMRHPKSTVLSGALSALVVMTVLSTGLGRILPNVISRKYTNRAATVLYAFFGMRLLYIAWRSDQKSSQKKEMEEVEEKLEAGQGKSTLRWFFSRFLTPIFLESFVFTFLAEWGDRSQIATIALATHKNAIGVAIGATIGHTICTSLAVVGGSMLASKISQRTVGISQGEVCITRQHLPLTPFNFSIPPNRGRKKTQKGQGNCSSFAKAGETMREKSSDKLVLLPFALGCISESSVAVASPNQNEPKSKEDHGERAKWKDVHGPGDGEREDCSPDESVKNLSGSVPVPKPNISAGIHRLYKGLKSFSHIFVYKEDEEAEEAEIEIGEPTDVKHVTHIGWDGCITTNGIFFGGTMSELPVETLSSRFAALSFLSNHSKVIS</sequence>
<organism evidence="1 2">
    <name type="scientific">Melastoma candidum</name>
    <dbReference type="NCBI Taxonomy" id="119954"/>
    <lineage>
        <taxon>Eukaryota</taxon>
        <taxon>Viridiplantae</taxon>
        <taxon>Streptophyta</taxon>
        <taxon>Embryophyta</taxon>
        <taxon>Tracheophyta</taxon>
        <taxon>Spermatophyta</taxon>
        <taxon>Magnoliopsida</taxon>
        <taxon>eudicotyledons</taxon>
        <taxon>Gunneridae</taxon>
        <taxon>Pentapetalae</taxon>
        <taxon>rosids</taxon>
        <taxon>malvids</taxon>
        <taxon>Myrtales</taxon>
        <taxon>Melastomataceae</taxon>
        <taxon>Melastomatoideae</taxon>
        <taxon>Melastomateae</taxon>
        <taxon>Melastoma</taxon>
    </lineage>
</organism>
<reference evidence="2" key="1">
    <citation type="journal article" date="2023" name="Front. Plant Sci.">
        <title>Chromosomal-level genome assembly of Melastoma candidum provides insights into trichome evolution.</title>
        <authorList>
            <person name="Zhong Y."/>
            <person name="Wu W."/>
            <person name="Sun C."/>
            <person name="Zou P."/>
            <person name="Liu Y."/>
            <person name="Dai S."/>
            <person name="Zhou R."/>
        </authorList>
    </citation>
    <scope>NUCLEOTIDE SEQUENCE [LARGE SCALE GENOMIC DNA]</scope>
</reference>
<proteinExistence type="predicted"/>
<dbReference type="EMBL" id="CM042891">
    <property type="protein sequence ID" value="KAI4304204.1"/>
    <property type="molecule type" value="Genomic_DNA"/>
</dbReference>
<evidence type="ECO:0000313" key="2">
    <source>
        <dbReference type="Proteomes" id="UP001057402"/>
    </source>
</evidence>